<feature type="non-terminal residue" evidence="9">
    <location>
        <position position="599"/>
    </location>
</feature>
<dbReference type="SUPFAM" id="SSF57701">
    <property type="entry name" value="Zn2/Cys6 DNA-binding domain"/>
    <property type="match status" value="1"/>
</dbReference>
<dbReference type="Proteomes" id="UP001286456">
    <property type="component" value="Unassembled WGS sequence"/>
</dbReference>
<dbReference type="AlphaFoldDB" id="A0AAE0IDX3"/>
<proteinExistence type="predicted"/>
<feature type="compositionally biased region" description="Polar residues" evidence="7">
    <location>
        <begin position="9"/>
        <end position="23"/>
    </location>
</feature>
<gene>
    <name evidence="9" type="ORF">B0T19DRAFT_343919</name>
</gene>
<dbReference type="InterPro" id="IPR007219">
    <property type="entry name" value="XnlR_reg_dom"/>
</dbReference>
<dbReference type="EMBL" id="JAUEPO010000004">
    <property type="protein sequence ID" value="KAK3323349.1"/>
    <property type="molecule type" value="Genomic_DNA"/>
</dbReference>
<dbReference type="Gene3D" id="4.10.240.10">
    <property type="entry name" value="Zn(2)-C6 fungal-type DNA-binding domain"/>
    <property type="match status" value="1"/>
</dbReference>
<evidence type="ECO:0000259" key="8">
    <source>
        <dbReference type="PROSITE" id="PS50048"/>
    </source>
</evidence>
<dbReference type="GO" id="GO:0005634">
    <property type="term" value="C:nucleus"/>
    <property type="evidence" value="ECO:0007669"/>
    <property type="project" value="UniProtKB-SubCell"/>
</dbReference>
<comment type="subcellular location">
    <subcellularLocation>
        <location evidence="1">Nucleus</location>
    </subcellularLocation>
</comment>
<dbReference type="SMART" id="SM00906">
    <property type="entry name" value="Fungal_trans"/>
    <property type="match status" value="1"/>
</dbReference>
<evidence type="ECO:0000256" key="3">
    <source>
        <dbReference type="ARBA" id="ARBA00023015"/>
    </source>
</evidence>
<dbReference type="Pfam" id="PF00172">
    <property type="entry name" value="Zn_clus"/>
    <property type="match status" value="1"/>
</dbReference>
<dbReference type="GO" id="GO:0008270">
    <property type="term" value="F:zinc ion binding"/>
    <property type="evidence" value="ECO:0007669"/>
    <property type="project" value="InterPro"/>
</dbReference>
<keyword evidence="4" id="KW-0238">DNA-binding</keyword>
<dbReference type="InterPro" id="IPR050815">
    <property type="entry name" value="TF_fung"/>
</dbReference>
<protein>
    <submittedName>
        <fullName evidence="9">Fungal-specific transcription factor domain-containing protein</fullName>
    </submittedName>
</protein>
<dbReference type="InterPro" id="IPR036864">
    <property type="entry name" value="Zn2-C6_fun-type_DNA-bd_sf"/>
</dbReference>
<evidence type="ECO:0000256" key="6">
    <source>
        <dbReference type="ARBA" id="ARBA00023242"/>
    </source>
</evidence>
<dbReference type="CDD" id="cd00067">
    <property type="entry name" value="GAL4"/>
    <property type="match status" value="1"/>
</dbReference>
<dbReference type="PROSITE" id="PS00463">
    <property type="entry name" value="ZN2_CY6_FUNGAL_1"/>
    <property type="match status" value="1"/>
</dbReference>
<dbReference type="SMART" id="SM00066">
    <property type="entry name" value="GAL4"/>
    <property type="match status" value="1"/>
</dbReference>
<reference evidence="9" key="2">
    <citation type="submission" date="2023-06" db="EMBL/GenBank/DDBJ databases">
        <authorList>
            <consortium name="Lawrence Berkeley National Laboratory"/>
            <person name="Haridas S."/>
            <person name="Hensen N."/>
            <person name="Bonometti L."/>
            <person name="Westerberg I."/>
            <person name="Brannstrom I.O."/>
            <person name="Guillou S."/>
            <person name="Cros-Aarteil S."/>
            <person name="Calhoun S."/>
            <person name="Kuo A."/>
            <person name="Mondo S."/>
            <person name="Pangilinan J."/>
            <person name="Riley R."/>
            <person name="Labutti K."/>
            <person name="Andreopoulos B."/>
            <person name="Lipzen A."/>
            <person name="Chen C."/>
            <person name="Yanf M."/>
            <person name="Daum C."/>
            <person name="Ng V."/>
            <person name="Clum A."/>
            <person name="Steindorff A."/>
            <person name="Ohm R."/>
            <person name="Martin F."/>
            <person name="Silar P."/>
            <person name="Natvig D."/>
            <person name="Lalanne C."/>
            <person name="Gautier V."/>
            <person name="Ament-Velasquez S.L."/>
            <person name="Kruys A."/>
            <person name="Hutchinson M.I."/>
            <person name="Powell A.J."/>
            <person name="Barry K."/>
            <person name="Miller A.N."/>
            <person name="Grigoriev I.V."/>
            <person name="Debuchy R."/>
            <person name="Gladieux P."/>
            <person name="Thoren M.H."/>
            <person name="Johannesson H."/>
        </authorList>
    </citation>
    <scope>NUCLEOTIDE SEQUENCE</scope>
    <source>
        <strain evidence="9">SMH4131-1</strain>
    </source>
</reference>
<evidence type="ECO:0000256" key="5">
    <source>
        <dbReference type="ARBA" id="ARBA00023163"/>
    </source>
</evidence>
<feature type="region of interest" description="Disordered" evidence="7">
    <location>
        <begin position="1"/>
        <end position="24"/>
    </location>
</feature>
<feature type="domain" description="Zn(2)-C6 fungal-type" evidence="8">
    <location>
        <begin position="25"/>
        <end position="55"/>
    </location>
</feature>
<organism evidence="9 10">
    <name type="scientific">Cercophora scortea</name>
    <dbReference type="NCBI Taxonomy" id="314031"/>
    <lineage>
        <taxon>Eukaryota</taxon>
        <taxon>Fungi</taxon>
        <taxon>Dikarya</taxon>
        <taxon>Ascomycota</taxon>
        <taxon>Pezizomycotina</taxon>
        <taxon>Sordariomycetes</taxon>
        <taxon>Sordariomycetidae</taxon>
        <taxon>Sordariales</taxon>
        <taxon>Lasiosphaeriaceae</taxon>
        <taxon>Cercophora</taxon>
    </lineage>
</organism>
<keyword evidence="2" id="KW-0479">Metal-binding</keyword>
<dbReference type="PANTHER" id="PTHR47338:SF3">
    <property type="entry name" value="C6 FINGER DOMAIN TRANSCRIPTION FACTOR DBAA-RELATED"/>
    <property type="match status" value="1"/>
</dbReference>
<evidence type="ECO:0000256" key="4">
    <source>
        <dbReference type="ARBA" id="ARBA00023125"/>
    </source>
</evidence>
<name>A0AAE0IDX3_9PEZI</name>
<accession>A0AAE0IDX3</accession>
<sequence>MPAVKKKSTSGAVMSPQPRQQPGSACDECRKRKLRCDRQKPNCGTCADAGIECYVNTNRLARGPKRGDLKALRNRVAVLERCLSLEPTDGTQGANVCEMPFIKSILAAAGSHSTSDGDNQPFTSPRATTNFIWDNEIHVQAPPVTPASVPLPPCPSSLFEFSPSSSMSSLRTALLHELMRADLDQLYFDRVHPNMPIFNQSRYLSWSPHATSTGGSSHETCLQYAMWTLAMAQSSQFESVRDTLYHETRQMLETLDAAENEMGLVHIEQVQAWLLIAFYDFARCSYRRGWISAGRAFRLVQLARLHEVDCPENSVHEEDPVVVEERRRTFWVAYCLDRFISLKSHYSLTLVDEVIYTRLPSPELPFQSSHPLPGPFLSEAITSSDPTGNILSPLAECAILSNISGRALQHSQATNIERASYTTPIDFWFRHDWLDGMLTKRLESLTRNYPVVSAVTDPMLFFAFMLAQVTTINMSKVLEGSGVVALCEPVVFAWRRRAGRAAVDVARLAKAHEGIGYFKAHIFLPLAVFIGAACLVSERAQIMDGLDGVVGGDGFDLAILNGEEKGPQGSEAELRYCMDALRKMHTFNGIARDHLYLLE</sequence>
<dbReference type="GO" id="GO:0003677">
    <property type="term" value="F:DNA binding"/>
    <property type="evidence" value="ECO:0007669"/>
    <property type="project" value="UniProtKB-KW"/>
</dbReference>
<evidence type="ECO:0000256" key="1">
    <source>
        <dbReference type="ARBA" id="ARBA00004123"/>
    </source>
</evidence>
<comment type="caution">
    <text evidence="9">The sequence shown here is derived from an EMBL/GenBank/DDBJ whole genome shotgun (WGS) entry which is preliminary data.</text>
</comment>
<keyword evidence="5" id="KW-0804">Transcription</keyword>
<keyword evidence="6" id="KW-0539">Nucleus</keyword>
<dbReference type="GO" id="GO:0006351">
    <property type="term" value="P:DNA-templated transcription"/>
    <property type="evidence" value="ECO:0007669"/>
    <property type="project" value="InterPro"/>
</dbReference>
<dbReference type="PANTHER" id="PTHR47338">
    <property type="entry name" value="ZN(II)2CYS6 TRANSCRIPTION FACTOR (EUROFUNG)-RELATED"/>
    <property type="match status" value="1"/>
</dbReference>
<dbReference type="GO" id="GO:0000981">
    <property type="term" value="F:DNA-binding transcription factor activity, RNA polymerase II-specific"/>
    <property type="evidence" value="ECO:0007669"/>
    <property type="project" value="InterPro"/>
</dbReference>
<dbReference type="PROSITE" id="PS50048">
    <property type="entry name" value="ZN2_CY6_FUNGAL_2"/>
    <property type="match status" value="1"/>
</dbReference>
<evidence type="ECO:0000256" key="7">
    <source>
        <dbReference type="SAM" id="MobiDB-lite"/>
    </source>
</evidence>
<reference evidence="9" key="1">
    <citation type="journal article" date="2023" name="Mol. Phylogenet. Evol.">
        <title>Genome-scale phylogeny and comparative genomics of the fungal order Sordariales.</title>
        <authorList>
            <person name="Hensen N."/>
            <person name="Bonometti L."/>
            <person name="Westerberg I."/>
            <person name="Brannstrom I.O."/>
            <person name="Guillou S."/>
            <person name="Cros-Aarteil S."/>
            <person name="Calhoun S."/>
            <person name="Haridas S."/>
            <person name="Kuo A."/>
            <person name="Mondo S."/>
            <person name="Pangilinan J."/>
            <person name="Riley R."/>
            <person name="LaButti K."/>
            <person name="Andreopoulos B."/>
            <person name="Lipzen A."/>
            <person name="Chen C."/>
            <person name="Yan M."/>
            <person name="Daum C."/>
            <person name="Ng V."/>
            <person name="Clum A."/>
            <person name="Steindorff A."/>
            <person name="Ohm R.A."/>
            <person name="Martin F."/>
            <person name="Silar P."/>
            <person name="Natvig D.O."/>
            <person name="Lalanne C."/>
            <person name="Gautier V."/>
            <person name="Ament-Velasquez S.L."/>
            <person name="Kruys A."/>
            <person name="Hutchinson M.I."/>
            <person name="Powell A.J."/>
            <person name="Barry K."/>
            <person name="Miller A.N."/>
            <person name="Grigoriev I.V."/>
            <person name="Debuchy R."/>
            <person name="Gladieux P."/>
            <person name="Hiltunen Thoren M."/>
            <person name="Johannesson H."/>
        </authorList>
    </citation>
    <scope>NUCLEOTIDE SEQUENCE</scope>
    <source>
        <strain evidence="9">SMH4131-1</strain>
    </source>
</reference>
<evidence type="ECO:0000256" key="2">
    <source>
        <dbReference type="ARBA" id="ARBA00022723"/>
    </source>
</evidence>
<dbReference type="CDD" id="cd12148">
    <property type="entry name" value="fungal_TF_MHR"/>
    <property type="match status" value="1"/>
</dbReference>
<evidence type="ECO:0000313" key="9">
    <source>
        <dbReference type="EMBL" id="KAK3323349.1"/>
    </source>
</evidence>
<keyword evidence="10" id="KW-1185">Reference proteome</keyword>
<dbReference type="InterPro" id="IPR001138">
    <property type="entry name" value="Zn2Cys6_DnaBD"/>
</dbReference>
<evidence type="ECO:0000313" key="10">
    <source>
        <dbReference type="Proteomes" id="UP001286456"/>
    </source>
</evidence>
<keyword evidence="3" id="KW-0805">Transcription regulation</keyword>
<dbReference type="Pfam" id="PF04082">
    <property type="entry name" value="Fungal_trans"/>
    <property type="match status" value="1"/>
</dbReference>